<accession>E6W1W2</accession>
<dbReference type="Proteomes" id="UP000002572">
    <property type="component" value="Chromosome"/>
</dbReference>
<feature type="domain" description="4Fe-4S ferredoxin-type" evidence="4">
    <location>
        <begin position="68"/>
        <end position="99"/>
    </location>
</feature>
<dbReference type="PANTHER" id="PTHR43122">
    <property type="entry name" value="FERREDOXIN SUBUNIT OF PYRUVATE:FLAVODOXIN OXIDOREDUCTASE-RELATED"/>
    <property type="match status" value="1"/>
</dbReference>
<gene>
    <name evidence="5" type="ordered locus">Selin_0750</name>
</gene>
<dbReference type="SUPFAM" id="SSF54862">
    <property type="entry name" value="4Fe-4S ferredoxins"/>
    <property type="match status" value="1"/>
</dbReference>
<dbReference type="GO" id="GO:0046872">
    <property type="term" value="F:metal ion binding"/>
    <property type="evidence" value="ECO:0007669"/>
    <property type="project" value="UniProtKB-KW"/>
</dbReference>
<evidence type="ECO:0000256" key="2">
    <source>
        <dbReference type="ARBA" id="ARBA00023004"/>
    </source>
</evidence>
<dbReference type="InterPro" id="IPR017896">
    <property type="entry name" value="4Fe4S_Fe-S-bd"/>
</dbReference>
<dbReference type="EMBL" id="CP002432">
    <property type="protein sequence ID" value="ADU65494.1"/>
    <property type="molecule type" value="Genomic_DNA"/>
</dbReference>
<dbReference type="Pfam" id="PF13237">
    <property type="entry name" value="Fer4_10"/>
    <property type="match status" value="1"/>
</dbReference>
<keyword evidence="1" id="KW-0479">Metal-binding</keyword>
<dbReference type="PANTHER" id="PTHR43122:SF1">
    <property type="entry name" value="IRON-SULFUR-BINDING PROTEIN"/>
    <property type="match status" value="1"/>
</dbReference>
<sequence length="254" mass="28845">MSGLVQWLRSALNENPFKDDFAADRMRPPGAVEEERFMELCIRCARCIEVCPYSSIQRSSYYDRLQIGTPYVYAQQRGCYLCMLCPPVCPTGALDPHVIRPLQVRMGIARINEKTCLNYIYEQDELQGVSRDGSAMICNVCFNVCPLRDTAIILKNGLLPVITDECVGCGACVEKCPTRPKSMQIITEGMVDDLRSGMYHLRSRRTSPDTSHGPADGIYHREELLQRKQELSPQGQKPTFEYDFQVQESVEGWE</sequence>
<dbReference type="InParanoid" id="E6W1W2"/>
<dbReference type="CDD" id="cd16373">
    <property type="entry name" value="DMSOR_beta_like"/>
    <property type="match status" value="1"/>
</dbReference>
<organism evidence="5 6">
    <name type="scientific">Desulfurispirillum indicum (strain ATCC BAA-1389 / DSM 22839 / S5)</name>
    <dbReference type="NCBI Taxonomy" id="653733"/>
    <lineage>
        <taxon>Bacteria</taxon>
        <taxon>Pseudomonadati</taxon>
        <taxon>Chrysiogenota</taxon>
        <taxon>Chrysiogenia</taxon>
        <taxon>Chrysiogenales</taxon>
        <taxon>Chrysiogenaceae</taxon>
        <taxon>Desulfurispirillum</taxon>
    </lineage>
</organism>
<dbReference type="FunCoup" id="E6W1W2">
    <property type="interactions" value="54"/>
</dbReference>
<dbReference type="InterPro" id="IPR017900">
    <property type="entry name" value="4Fe4S_Fe_S_CS"/>
</dbReference>
<keyword evidence="6" id="KW-1185">Reference proteome</keyword>
<dbReference type="Pfam" id="PF12838">
    <property type="entry name" value="Fer4_7"/>
    <property type="match status" value="1"/>
</dbReference>
<feature type="domain" description="4Fe-4S ferredoxin-type" evidence="4">
    <location>
        <begin position="32"/>
        <end position="61"/>
    </location>
</feature>
<evidence type="ECO:0000313" key="5">
    <source>
        <dbReference type="EMBL" id="ADU65494.1"/>
    </source>
</evidence>
<dbReference type="AlphaFoldDB" id="E6W1W2"/>
<feature type="domain" description="4Fe-4S ferredoxin-type" evidence="4">
    <location>
        <begin position="157"/>
        <end position="188"/>
    </location>
</feature>
<dbReference type="RefSeq" id="WP_013505382.1">
    <property type="nucleotide sequence ID" value="NC_014836.1"/>
</dbReference>
<keyword evidence="2" id="KW-0408">Iron</keyword>
<evidence type="ECO:0000313" key="6">
    <source>
        <dbReference type="Proteomes" id="UP000002572"/>
    </source>
</evidence>
<evidence type="ECO:0000256" key="1">
    <source>
        <dbReference type="ARBA" id="ARBA00022723"/>
    </source>
</evidence>
<protein>
    <submittedName>
        <fullName evidence="5">4Fe-4S ferredoxin iron-sulfur binding domain protein</fullName>
    </submittedName>
</protein>
<name>E6W1W2_DESIS</name>
<dbReference type="GO" id="GO:0051536">
    <property type="term" value="F:iron-sulfur cluster binding"/>
    <property type="evidence" value="ECO:0007669"/>
    <property type="project" value="UniProtKB-KW"/>
</dbReference>
<dbReference type="PROSITE" id="PS00198">
    <property type="entry name" value="4FE4S_FER_1"/>
    <property type="match status" value="2"/>
</dbReference>
<keyword evidence="3" id="KW-0411">Iron-sulfur</keyword>
<reference evidence="5 6" key="1">
    <citation type="submission" date="2010-12" db="EMBL/GenBank/DDBJ databases">
        <title>Complete sequence of Desulfurispirillum indicum S5.</title>
        <authorList>
            <consortium name="US DOE Joint Genome Institute"/>
            <person name="Lucas S."/>
            <person name="Copeland A."/>
            <person name="Lapidus A."/>
            <person name="Cheng J.-F."/>
            <person name="Goodwin L."/>
            <person name="Pitluck S."/>
            <person name="Chertkov O."/>
            <person name="Held B."/>
            <person name="Detter J.C."/>
            <person name="Han C."/>
            <person name="Tapia R."/>
            <person name="Land M."/>
            <person name="Hauser L."/>
            <person name="Kyrpides N."/>
            <person name="Ivanova N."/>
            <person name="Mikhailova N."/>
            <person name="Haggblom M."/>
            <person name="Rauschenbach I."/>
            <person name="Bini E."/>
            <person name="Woyke T."/>
        </authorList>
    </citation>
    <scope>NUCLEOTIDE SEQUENCE [LARGE SCALE GENOMIC DNA]</scope>
    <source>
        <strain evidence="6">ATCC BAA-1389 / DSM 22839 / S5</strain>
    </source>
</reference>
<dbReference type="KEGG" id="din:Selin_0750"/>
<evidence type="ECO:0000256" key="3">
    <source>
        <dbReference type="ARBA" id="ARBA00023014"/>
    </source>
</evidence>
<dbReference type="OrthoDB" id="9808559at2"/>
<dbReference type="Gene3D" id="3.30.70.20">
    <property type="match status" value="2"/>
</dbReference>
<dbReference type="STRING" id="653733.Selin_0750"/>
<dbReference type="eggNOG" id="COG0437">
    <property type="taxonomic scope" value="Bacteria"/>
</dbReference>
<evidence type="ECO:0000259" key="4">
    <source>
        <dbReference type="PROSITE" id="PS51379"/>
    </source>
</evidence>
<proteinExistence type="predicted"/>
<dbReference type="HOGENOM" id="CLU_077329_0_1_0"/>
<dbReference type="PROSITE" id="PS51379">
    <property type="entry name" value="4FE4S_FER_2"/>
    <property type="match status" value="3"/>
</dbReference>